<dbReference type="Gene3D" id="3.40.50.1000">
    <property type="entry name" value="HAD superfamily/HAD-like"/>
    <property type="match status" value="1"/>
</dbReference>
<reference evidence="2 3" key="1">
    <citation type="submission" date="2023-05" db="EMBL/GenBank/DDBJ databases">
        <title>Lithophilousrod everest ZFBP1038 complete genpme.</title>
        <authorList>
            <person name="Tian M."/>
        </authorList>
    </citation>
    <scope>NUCLEOTIDE SEQUENCE [LARGE SCALE GENOMIC DNA]</scope>
    <source>
        <strain evidence="2 3">ZFBP1038</strain>
    </source>
</reference>
<keyword evidence="3" id="KW-1185">Reference proteome</keyword>
<protein>
    <submittedName>
        <fullName evidence="2">HAD-IB family hydrolase</fullName>
    </submittedName>
</protein>
<dbReference type="Proteomes" id="UP001209083">
    <property type="component" value="Chromosome"/>
</dbReference>
<dbReference type="InterPro" id="IPR050582">
    <property type="entry name" value="HAD-like_SerB"/>
</dbReference>
<name>A0ABY8QQ66_9MICO</name>
<proteinExistence type="inferred from homology"/>
<dbReference type="PANTHER" id="PTHR43344">
    <property type="entry name" value="PHOSPHOSERINE PHOSPHATASE"/>
    <property type="match status" value="1"/>
</dbReference>
<dbReference type="RefSeq" id="WP_349637753.1">
    <property type="nucleotide sequence ID" value="NZ_CP090958.1"/>
</dbReference>
<dbReference type="InterPro" id="IPR006385">
    <property type="entry name" value="HAD_hydro_SerB1"/>
</dbReference>
<dbReference type="Pfam" id="PF12710">
    <property type="entry name" value="HAD"/>
    <property type="match status" value="1"/>
</dbReference>
<evidence type="ECO:0000256" key="1">
    <source>
        <dbReference type="ARBA" id="ARBA00009184"/>
    </source>
</evidence>
<evidence type="ECO:0000313" key="3">
    <source>
        <dbReference type="Proteomes" id="UP001209083"/>
    </source>
</evidence>
<keyword evidence="2" id="KW-0378">Hydrolase</keyword>
<dbReference type="NCBIfam" id="TIGR01490">
    <property type="entry name" value="HAD-SF-IB-hyp1"/>
    <property type="match status" value="1"/>
</dbReference>
<comment type="similarity">
    <text evidence="1">Belongs to the HAD-like hydrolase superfamily. SerB family.</text>
</comment>
<dbReference type="InterPro" id="IPR036412">
    <property type="entry name" value="HAD-like_sf"/>
</dbReference>
<dbReference type="InterPro" id="IPR023214">
    <property type="entry name" value="HAD_sf"/>
</dbReference>
<dbReference type="SUPFAM" id="SSF56784">
    <property type="entry name" value="HAD-like"/>
    <property type="match status" value="1"/>
</dbReference>
<organism evidence="2 3">
    <name type="scientific">Saxibacter everestensis</name>
    <dbReference type="NCBI Taxonomy" id="2909229"/>
    <lineage>
        <taxon>Bacteria</taxon>
        <taxon>Bacillati</taxon>
        <taxon>Actinomycetota</taxon>
        <taxon>Actinomycetes</taxon>
        <taxon>Micrococcales</taxon>
        <taxon>Brevibacteriaceae</taxon>
        <taxon>Saxibacter</taxon>
    </lineage>
</organism>
<dbReference type="GO" id="GO:0016787">
    <property type="term" value="F:hydrolase activity"/>
    <property type="evidence" value="ECO:0007669"/>
    <property type="project" value="UniProtKB-KW"/>
</dbReference>
<dbReference type="EMBL" id="CP090958">
    <property type="protein sequence ID" value="WGW10971.1"/>
    <property type="molecule type" value="Genomic_DNA"/>
</dbReference>
<evidence type="ECO:0000313" key="2">
    <source>
        <dbReference type="EMBL" id="WGW10971.1"/>
    </source>
</evidence>
<dbReference type="Gene3D" id="1.20.1440.100">
    <property type="entry name" value="SG protein - dephosphorylation function"/>
    <property type="match status" value="1"/>
</dbReference>
<dbReference type="PANTHER" id="PTHR43344:SF15">
    <property type="entry name" value="PHOSPHOSERINE PHOSPHATASE SERB1"/>
    <property type="match status" value="1"/>
</dbReference>
<dbReference type="NCBIfam" id="TIGR01488">
    <property type="entry name" value="HAD-SF-IB"/>
    <property type="match status" value="1"/>
</dbReference>
<gene>
    <name evidence="2" type="ORF">LWF01_12760</name>
</gene>
<accession>A0ABY8QQ66</accession>
<sequence>MPISEVGGQGSTPAAAEPSTAAAFFDVDNTFMRGASLFHLARGMRQRRLLSYRDLAQFAWQQVKFIARGEHTVNLEEVRQRALSFVAGYTVADIRQIGEEVYDEFMDSKIWPGTKQLSADHLNNDQQVWLVTATPVEIAEVIAARLGVTGGLGTVAEHVDGVYTGQLTGQVLHGEAKAAAVQALAAEHGFDLSISYAYSDSANDIPMLSLVGNPFAINPDLKLRIYAEAHGWEVRDFRTAGRNTKRAIQGFAGAGALYGGWRAWRRLRGRRSIGQFEQE</sequence>